<evidence type="ECO:0000259" key="4">
    <source>
        <dbReference type="Pfam" id="PF06441"/>
    </source>
</evidence>
<dbReference type="RefSeq" id="XP_031917345.1">
    <property type="nucleotide sequence ID" value="XM_032063004.1"/>
</dbReference>
<feature type="active site" description="Nucleophile" evidence="3">
    <location>
        <position position="188"/>
    </location>
</feature>
<dbReference type="OrthoDB" id="7130006at2759"/>
<evidence type="ECO:0000256" key="1">
    <source>
        <dbReference type="ARBA" id="ARBA00010088"/>
    </source>
</evidence>
<evidence type="ECO:0000256" key="3">
    <source>
        <dbReference type="PIRSR" id="PIRSR001112-1"/>
    </source>
</evidence>
<dbReference type="AlphaFoldDB" id="A0A5N6T4Q5"/>
<keyword evidence="2 5" id="KW-0378">Hydrolase</keyword>
<name>A0A5N6T4Q5_ASPPS</name>
<feature type="active site" description="Proton acceptor" evidence="3">
    <location>
        <position position="364"/>
    </location>
</feature>
<dbReference type="PANTHER" id="PTHR21661">
    <property type="entry name" value="EPOXIDE HYDROLASE 1-RELATED"/>
    <property type="match status" value="1"/>
</dbReference>
<dbReference type="Gene3D" id="3.40.50.1820">
    <property type="entry name" value="alpha/beta hydrolase"/>
    <property type="match status" value="1"/>
</dbReference>
<organism evidence="5 6">
    <name type="scientific">Aspergillus pseudotamarii</name>
    <dbReference type="NCBI Taxonomy" id="132259"/>
    <lineage>
        <taxon>Eukaryota</taxon>
        <taxon>Fungi</taxon>
        <taxon>Dikarya</taxon>
        <taxon>Ascomycota</taxon>
        <taxon>Pezizomycotina</taxon>
        <taxon>Eurotiomycetes</taxon>
        <taxon>Eurotiomycetidae</taxon>
        <taxon>Eurotiales</taxon>
        <taxon>Aspergillaceae</taxon>
        <taxon>Aspergillus</taxon>
        <taxon>Aspergillus subgen. Circumdati</taxon>
    </lineage>
</organism>
<evidence type="ECO:0000256" key="2">
    <source>
        <dbReference type="ARBA" id="ARBA00022801"/>
    </source>
</evidence>
<dbReference type="PRINTS" id="PR00412">
    <property type="entry name" value="EPOXHYDRLASE"/>
</dbReference>
<dbReference type="PANTHER" id="PTHR21661:SF39">
    <property type="entry name" value="HYDROLASE, PUTATIVE (AFU_ORTHOLOGUE AFUA_3G08960)-RELATED"/>
    <property type="match status" value="1"/>
</dbReference>
<keyword evidence="6" id="KW-1185">Reference proteome</keyword>
<dbReference type="EMBL" id="ML743558">
    <property type="protein sequence ID" value="KAE8141282.1"/>
    <property type="molecule type" value="Genomic_DNA"/>
</dbReference>
<feature type="domain" description="Epoxide hydrolase N-terminal" evidence="4">
    <location>
        <begin position="11"/>
        <end position="121"/>
    </location>
</feature>
<proteinExistence type="inferred from homology"/>
<dbReference type="InterPro" id="IPR000639">
    <property type="entry name" value="Epox_hydrolase-like"/>
</dbReference>
<dbReference type="SUPFAM" id="SSF53474">
    <property type="entry name" value="alpha/beta-Hydrolases"/>
    <property type="match status" value="1"/>
</dbReference>
<dbReference type="GeneID" id="43647214"/>
<evidence type="ECO:0000313" key="5">
    <source>
        <dbReference type="EMBL" id="KAE8141282.1"/>
    </source>
</evidence>
<comment type="similarity">
    <text evidence="1">Belongs to the peptidase S33 family.</text>
</comment>
<dbReference type="InterPro" id="IPR016292">
    <property type="entry name" value="Epoxide_hydrolase"/>
</dbReference>
<gene>
    <name evidence="5" type="ORF">BDV38DRAFT_296807</name>
</gene>
<dbReference type="GO" id="GO:0097176">
    <property type="term" value="P:epoxide metabolic process"/>
    <property type="evidence" value="ECO:0007669"/>
    <property type="project" value="TreeGrafter"/>
</dbReference>
<protein>
    <submittedName>
        <fullName evidence="5">Alpha/Beta hydrolase protein</fullName>
    </submittedName>
</protein>
<dbReference type="Pfam" id="PF06441">
    <property type="entry name" value="EHN"/>
    <property type="match status" value="1"/>
</dbReference>
<accession>A0A5N6T4Q5</accession>
<dbReference type="Proteomes" id="UP000325672">
    <property type="component" value="Unassembled WGS sequence"/>
</dbReference>
<evidence type="ECO:0000313" key="6">
    <source>
        <dbReference type="Proteomes" id="UP000325672"/>
    </source>
</evidence>
<dbReference type="InterPro" id="IPR029058">
    <property type="entry name" value="AB_hydrolase_fold"/>
</dbReference>
<reference evidence="5 6" key="1">
    <citation type="submission" date="2019-04" db="EMBL/GenBank/DDBJ databases">
        <title>Friends and foes A comparative genomics study of 23 Aspergillus species from section Flavi.</title>
        <authorList>
            <consortium name="DOE Joint Genome Institute"/>
            <person name="Kjaerbolling I."/>
            <person name="Vesth T."/>
            <person name="Frisvad J.C."/>
            <person name="Nybo J.L."/>
            <person name="Theobald S."/>
            <person name="Kildgaard S."/>
            <person name="Isbrandt T."/>
            <person name="Kuo A."/>
            <person name="Sato A."/>
            <person name="Lyhne E.K."/>
            <person name="Kogle M.E."/>
            <person name="Wiebenga A."/>
            <person name="Kun R.S."/>
            <person name="Lubbers R.J."/>
            <person name="Makela M.R."/>
            <person name="Barry K."/>
            <person name="Chovatia M."/>
            <person name="Clum A."/>
            <person name="Daum C."/>
            <person name="Haridas S."/>
            <person name="He G."/>
            <person name="LaButti K."/>
            <person name="Lipzen A."/>
            <person name="Mondo S."/>
            <person name="Riley R."/>
            <person name="Salamov A."/>
            <person name="Simmons B.A."/>
            <person name="Magnuson J.K."/>
            <person name="Henrissat B."/>
            <person name="Mortensen U.H."/>
            <person name="Larsen T.O."/>
            <person name="Devries R.P."/>
            <person name="Grigoriev I.V."/>
            <person name="Machida M."/>
            <person name="Baker S.E."/>
            <person name="Andersen M.R."/>
        </authorList>
    </citation>
    <scope>NUCLEOTIDE SEQUENCE [LARGE SCALE GENOMIC DNA]</scope>
    <source>
        <strain evidence="5 6">CBS 117625</strain>
    </source>
</reference>
<dbReference type="GO" id="GO:0004301">
    <property type="term" value="F:epoxide hydrolase activity"/>
    <property type="evidence" value="ECO:0007669"/>
    <property type="project" value="TreeGrafter"/>
</dbReference>
<sequence length="391" mass="44372">MVYSLPDVAVPFKINFPDEDYSQLQQLLRTSRIGPATWESLHTDGRYGIPHDWLTWVKHYWLTKFDWRAQEQRINSFSNFKVRVKDQTGDVDLHFIALLSAKEEAIPLVLLHGWPGSFLEFLPMLQLIRDKYTAATLPFHVIVPSLPGYTLSSGPPQDHAWVGEDAARIIHNGLQMLNFPRYVVQGGDVGCLIASILADKYASAVGVHLNLLPTVDQVEPTNPDLTDWEQKAIEESLHRFAAPTSGAAIMNSTRPSTIAAIVSSNPLAYLAWIGEKFLEWPEHPCAVDHILANVTLYWLTGSLPRCAYTYRHTFMCGPTPGFPSFFDKPFGYSWFRKELMSAPKKLVEKKGQLVFYRQHDHGGHFAAMERPEDFLVDMEDFMKIISDRLGL</sequence>
<dbReference type="InterPro" id="IPR010497">
    <property type="entry name" value="Epoxide_hydro_N"/>
</dbReference>
<dbReference type="PIRSF" id="PIRSF001112">
    <property type="entry name" value="Epoxide_hydrolase"/>
    <property type="match status" value="1"/>
</dbReference>
<feature type="active site" description="Proton donor" evidence="3">
    <location>
        <position position="310"/>
    </location>
</feature>